<feature type="transmembrane region" description="Helical" evidence="2">
    <location>
        <begin position="12"/>
        <end position="31"/>
    </location>
</feature>
<dbReference type="AlphaFoldDB" id="A0A1H0BPY9"/>
<keyword evidence="4" id="KW-1185">Reference proteome</keyword>
<dbReference type="Pfam" id="PF11457">
    <property type="entry name" value="DUF3021"/>
    <property type="match status" value="1"/>
</dbReference>
<evidence type="ECO:0000256" key="1">
    <source>
        <dbReference type="SAM" id="Coils"/>
    </source>
</evidence>
<dbReference type="STRING" id="258515.SAMN05192585_12026"/>
<accession>A0A1H0BPY9</accession>
<dbReference type="RefSeq" id="WP_092640691.1">
    <property type="nucleotide sequence ID" value="NZ_FNID01000020.1"/>
</dbReference>
<dbReference type="EMBL" id="FNID01000020">
    <property type="protein sequence ID" value="SDN47710.1"/>
    <property type="molecule type" value="Genomic_DNA"/>
</dbReference>
<dbReference type="OrthoDB" id="2734858at2"/>
<evidence type="ECO:0000313" key="4">
    <source>
        <dbReference type="Proteomes" id="UP000199182"/>
    </source>
</evidence>
<protein>
    <recommendedName>
        <fullName evidence="5">DUF3021 domain-containing protein</fullName>
    </recommendedName>
</protein>
<keyword evidence="1" id="KW-0175">Coiled coil</keyword>
<dbReference type="InterPro" id="IPR021560">
    <property type="entry name" value="DUF3021"/>
</dbReference>
<keyword evidence="2" id="KW-1133">Transmembrane helix</keyword>
<proteinExistence type="predicted"/>
<gene>
    <name evidence="3" type="ORF">SAMN05192585_12026</name>
</gene>
<name>A0A1H0BPY9_9FIRM</name>
<dbReference type="Proteomes" id="UP000199182">
    <property type="component" value="Unassembled WGS sequence"/>
</dbReference>
<feature type="transmembrane region" description="Helical" evidence="2">
    <location>
        <begin position="43"/>
        <end position="61"/>
    </location>
</feature>
<evidence type="ECO:0000313" key="3">
    <source>
        <dbReference type="EMBL" id="SDN47710.1"/>
    </source>
</evidence>
<feature type="coiled-coil region" evidence="1">
    <location>
        <begin position="121"/>
        <end position="148"/>
    </location>
</feature>
<feature type="transmembrane region" description="Helical" evidence="2">
    <location>
        <begin position="73"/>
        <end position="93"/>
    </location>
</feature>
<sequence length="148" mass="16954">MSLASFIKKTVLNYFLIFALIVIGTTVVRQFSTGDKSISLNEIYTFLLCALAGDLPSFILYSRRELTKRQSQLRMAIHFTVLEAVLITLGNITGWVHGWLQSVVFFADIGIIYLIVCLFSYNNDRLAARKINERLKEMRQEQANTNLR</sequence>
<reference evidence="3 4" key="1">
    <citation type="submission" date="2016-10" db="EMBL/GenBank/DDBJ databases">
        <authorList>
            <person name="de Groot N.N."/>
        </authorList>
    </citation>
    <scope>NUCLEOTIDE SEQUENCE [LARGE SCALE GENOMIC DNA]</scope>
    <source>
        <strain evidence="3 4">CGMCC 1.5012</strain>
    </source>
</reference>
<organism evidence="3 4">
    <name type="scientific">Acetanaerobacterium elongatum</name>
    <dbReference type="NCBI Taxonomy" id="258515"/>
    <lineage>
        <taxon>Bacteria</taxon>
        <taxon>Bacillati</taxon>
        <taxon>Bacillota</taxon>
        <taxon>Clostridia</taxon>
        <taxon>Eubacteriales</taxon>
        <taxon>Oscillospiraceae</taxon>
        <taxon>Acetanaerobacterium</taxon>
    </lineage>
</organism>
<evidence type="ECO:0008006" key="5">
    <source>
        <dbReference type="Google" id="ProtNLM"/>
    </source>
</evidence>
<feature type="transmembrane region" description="Helical" evidence="2">
    <location>
        <begin position="99"/>
        <end position="121"/>
    </location>
</feature>
<keyword evidence="2" id="KW-0472">Membrane</keyword>
<evidence type="ECO:0000256" key="2">
    <source>
        <dbReference type="SAM" id="Phobius"/>
    </source>
</evidence>
<keyword evidence="2" id="KW-0812">Transmembrane</keyword>